<dbReference type="Proteomes" id="UP001597024">
    <property type="component" value="Unassembled WGS sequence"/>
</dbReference>
<proteinExistence type="predicted"/>
<organism evidence="1 2">
    <name type="scientific">Streptosporangium algeriense</name>
    <dbReference type="NCBI Taxonomy" id="1682748"/>
    <lineage>
        <taxon>Bacteria</taxon>
        <taxon>Bacillati</taxon>
        <taxon>Actinomycetota</taxon>
        <taxon>Actinomycetes</taxon>
        <taxon>Streptosporangiales</taxon>
        <taxon>Streptosporangiaceae</taxon>
        <taxon>Streptosporangium</taxon>
    </lineage>
</organism>
<evidence type="ECO:0000313" key="2">
    <source>
        <dbReference type="Proteomes" id="UP001597024"/>
    </source>
</evidence>
<evidence type="ECO:0008006" key="3">
    <source>
        <dbReference type="Google" id="ProtNLM"/>
    </source>
</evidence>
<reference evidence="2" key="1">
    <citation type="journal article" date="2019" name="Int. J. Syst. Evol. Microbiol.">
        <title>The Global Catalogue of Microorganisms (GCM) 10K type strain sequencing project: providing services to taxonomists for standard genome sequencing and annotation.</title>
        <authorList>
            <consortium name="The Broad Institute Genomics Platform"/>
            <consortium name="The Broad Institute Genome Sequencing Center for Infectious Disease"/>
            <person name="Wu L."/>
            <person name="Ma J."/>
        </authorList>
    </citation>
    <scope>NUCLEOTIDE SEQUENCE [LARGE SCALE GENOMIC DNA]</scope>
    <source>
        <strain evidence="2">CCUG 62974</strain>
    </source>
</reference>
<accession>A0ABW3E1Z5</accession>
<evidence type="ECO:0000313" key="1">
    <source>
        <dbReference type="EMBL" id="MFD0889442.1"/>
    </source>
</evidence>
<keyword evidence="2" id="KW-1185">Reference proteome</keyword>
<comment type="caution">
    <text evidence="1">The sequence shown here is derived from an EMBL/GenBank/DDBJ whole genome shotgun (WGS) entry which is preliminary data.</text>
</comment>
<gene>
    <name evidence="1" type="ORF">ACFQ08_33320</name>
</gene>
<dbReference type="EMBL" id="JBHTHX010001837">
    <property type="protein sequence ID" value="MFD0889442.1"/>
    <property type="molecule type" value="Genomic_DNA"/>
</dbReference>
<sequence length="141" mass="14950">MNGWETVAGVVLGLAVNEACDLSPWLAGKIVRWSARVRYGNGERAETRAEELSSLIDDRPGKLFKLITAVGFALGAATERARRAGRSIRPSRPALLAARSSTARPGRCSPAPSGPLVFTVLETAMEGMCLAGEAWAAEQVV</sequence>
<protein>
    <recommendedName>
        <fullName evidence="3">Cobalamin biosynthesis protein CobD</fullName>
    </recommendedName>
</protein>
<name>A0ABW3E1Z5_9ACTN</name>